<protein>
    <recommendedName>
        <fullName evidence="8">Abasic site processing protein</fullName>
        <ecNumber evidence="8">3.4.-.-</ecNumber>
    </recommendedName>
</protein>
<accession>A0ABT4YT31</accession>
<gene>
    <name evidence="9" type="ORF">PGX00_14115</name>
</gene>
<organism evidence="9 10">
    <name type="scientific">Vibrio algarum</name>
    <dbReference type="NCBI Taxonomy" id="3020714"/>
    <lineage>
        <taxon>Bacteria</taxon>
        <taxon>Pseudomonadati</taxon>
        <taxon>Pseudomonadota</taxon>
        <taxon>Gammaproteobacteria</taxon>
        <taxon>Vibrionales</taxon>
        <taxon>Vibrionaceae</taxon>
        <taxon>Vibrio</taxon>
    </lineage>
</organism>
<evidence type="ECO:0000256" key="7">
    <source>
        <dbReference type="ARBA" id="ARBA00023239"/>
    </source>
</evidence>
<proteinExistence type="inferred from homology"/>
<keyword evidence="2 8" id="KW-0645">Protease</keyword>
<name>A0ABT4YT31_9VIBR</name>
<evidence type="ECO:0000256" key="1">
    <source>
        <dbReference type="ARBA" id="ARBA00008136"/>
    </source>
</evidence>
<evidence type="ECO:0000256" key="6">
    <source>
        <dbReference type="ARBA" id="ARBA00023125"/>
    </source>
</evidence>
<dbReference type="EC" id="3.4.-.-" evidence="8"/>
<reference evidence="9 10" key="1">
    <citation type="submission" date="2023-01" db="EMBL/GenBank/DDBJ databases">
        <title>Vibrio sp. KJ40-1 sp.nov, isolated from marine algae.</title>
        <authorList>
            <person name="Butt M."/>
            <person name="Kim J.M.J."/>
            <person name="Jeon C.O.C."/>
        </authorList>
    </citation>
    <scope>NUCLEOTIDE SEQUENCE [LARGE SCALE GENOMIC DNA]</scope>
    <source>
        <strain evidence="9 10">KJ40-1</strain>
    </source>
</reference>
<keyword evidence="3" id="KW-0227">DNA damage</keyword>
<comment type="caution">
    <text evidence="9">The sequence shown here is derived from an EMBL/GenBank/DDBJ whole genome shotgun (WGS) entry which is preliminary data.</text>
</comment>
<evidence type="ECO:0000256" key="2">
    <source>
        <dbReference type="ARBA" id="ARBA00022670"/>
    </source>
</evidence>
<dbReference type="Proteomes" id="UP001210678">
    <property type="component" value="Unassembled WGS sequence"/>
</dbReference>
<keyword evidence="10" id="KW-1185">Reference proteome</keyword>
<evidence type="ECO:0000313" key="10">
    <source>
        <dbReference type="Proteomes" id="UP001210678"/>
    </source>
</evidence>
<keyword evidence="5" id="KW-0190">Covalent protein-DNA linkage</keyword>
<keyword evidence="7" id="KW-0456">Lyase</keyword>
<comment type="similarity">
    <text evidence="1 8">Belongs to the SOS response-associated peptidase family.</text>
</comment>
<sequence>MIVPCSGWYEWKGDKVNKQKYLFSDIEGMPIYMAGIALDSGQRLVTLTTKPNSQCAAFHHRMPLLLSESNVESWLLGSLDFADDLLHEPYQKELKITTKSSLPQQGSLI</sequence>
<dbReference type="Pfam" id="PF02586">
    <property type="entry name" value="SRAP"/>
    <property type="match status" value="1"/>
</dbReference>
<evidence type="ECO:0000256" key="4">
    <source>
        <dbReference type="ARBA" id="ARBA00022801"/>
    </source>
</evidence>
<evidence type="ECO:0000313" key="9">
    <source>
        <dbReference type="EMBL" id="MDB1124721.1"/>
    </source>
</evidence>
<evidence type="ECO:0000256" key="3">
    <source>
        <dbReference type="ARBA" id="ARBA00022763"/>
    </source>
</evidence>
<keyword evidence="6" id="KW-0238">DNA-binding</keyword>
<dbReference type="PANTHER" id="PTHR13604:SF0">
    <property type="entry name" value="ABASIC SITE PROCESSING PROTEIN HMCES"/>
    <property type="match status" value="1"/>
</dbReference>
<dbReference type="EMBL" id="JAQLOI010000001">
    <property type="protein sequence ID" value="MDB1124721.1"/>
    <property type="molecule type" value="Genomic_DNA"/>
</dbReference>
<dbReference type="Gene3D" id="3.90.1680.10">
    <property type="entry name" value="SOS response associated peptidase-like"/>
    <property type="match status" value="1"/>
</dbReference>
<keyword evidence="4 8" id="KW-0378">Hydrolase</keyword>
<dbReference type="SUPFAM" id="SSF143081">
    <property type="entry name" value="BB1717-like"/>
    <property type="match status" value="1"/>
</dbReference>
<evidence type="ECO:0000256" key="5">
    <source>
        <dbReference type="ARBA" id="ARBA00023124"/>
    </source>
</evidence>
<evidence type="ECO:0000256" key="8">
    <source>
        <dbReference type="RuleBase" id="RU364100"/>
    </source>
</evidence>
<dbReference type="PANTHER" id="PTHR13604">
    <property type="entry name" value="DC12-RELATED"/>
    <property type="match status" value="1"/>
</dbReference>
<dbReference type="InterPro" id="IPR036590">
    <property type="entry name" value="SRAP-like"/>
</dbReference>
<dbReference type="RefSeq" id="WP_272137507.1">
    <property type="nucleotide sequence ID" value="NZ_JAQLOI010000001.1"/>
</dbReference>
<dbReference type="InterPro" id="IPR003738">
    <property type="entry name" value="SRAP"/>
</dbReference>